<protein>
    <recommendedName>
        <fullName evidence="4">Autotransporter-associated beta strand repeat protein</fullName>
    </recommendedName>
</protein>
<dbReference type="KEGG" id="llh:I41_24520"/>
<name>A0A517TY09_9BACT</name>
<accession>A0A517TY09</accession>
<dbReference type="NCBIfam" id="TIGR04393">
    <property type="entry name" value="rpt_T5SS_PEPC"/>
    <property type="match status" value="1"/>
</dbReference>
<evidence type="ECO:0000313" key="3">
    <source>
        <dbReference type="Proteomes" id="UP000317909"/>
    </source>
</evidence>
<gene>
    <name evidence="2" type="ORF">I41_24520</name>
</gene>
<proteinExistence type="predicted"/>
<evidence type="ECO:0000313" key="2">
    <source>
        <dbReference type="EMBL" id="QDT73263.1"/>
    </source>
</evidence>
<dbReference type="AlphaFoldDB" id="A0A517TY09"/>
<dbReference type="InterPro" id="IPR030895">
    <property type="entry name" value="T5SS_PEPC_rpt"/>
</dbReference>
<keyword evidence="3" id="KW-1185">Reference proteome</keyword>
<evidence type="ECO:0000256" key="1">
    <source>
        <dbReference type="SAM" id="SignalP"/>
    </source>
</evidence>
<keyword evidence="1" id="KW-0732">Signal</keyword>
<feature type="signal peptide" evidence="1">
    <location>
        <begin position="1"/>
        <end position="19"/>
    </location>
</feature>
<dbReference type="EMBL" id="CP036339">
    <property type="protein sequence ID" value="QDT73263.1"/>
    <property type="molecule type" value="Genomic_DNA"/>
</dbReference>
<reference evidence="2 3" key="1">
    <citation type="submission" date="2019-02" db="EMBL/GenBank/DDBJ databases">
        <title>Deep-cultivation of Planctomycetes and their phenomic and genomic characterization uncovers novel biology.</title>
        <authorList>
            <person name="Wiegand S."/>
            <person name="Jogler M."/>
            <person name="Boedeker C."/>
            <person name="Pinto D."/>
            <person name="Vollmers J."/>
            <person name="Rivas-Marin E."/>
            <person name="Kohn T."/>
            <person name="Peeters S.H."/>
            <person name="Heuer A."/>
            <person name="Rast P."/>
            <person name="Oberbeckmann S."/>
            <person name="Bunk B."/>
            <person name="Jeske O."/>
            <person name="Meyerdierks A."/>
            <person name="Storesund J.E."/>
            <person name="Kallscheuer N."/>
            <person name="Luecker S."/>
            <person name="Lage O.M."/>
            <person name="Pohl T."/>
            <person name="Merkel B.J."/>
            <person name="Hornburger P."/>
            <person name="Mueller R.-W."/>
            <person name="Bruemmer F."/>
            <person name="Labrenz M."/>
            <person name="Spormann A.M."/>
            <person name="Op den Camp H."/>
            <person name="Overmann J."/>
            <person name="Amann R."/>
            <person name="Jetten M.S.M."/>
            <person name="Mascher T."/>
            <person name="Medema M.H."/>
            <person name="Devos D.P."/>
            <person name="Kaster A.-K."/>
            <person name="Ovreas L."/>
            <person name="Rohde M."/>
            <person name="Galperin M.Y."/>
            <person name="Jogler C."/>
        </authorList>
    </citation>
    <scope>NUCLEOTIDE SEQUENCE [LARGE SCALE GENOMIC DNA]</scope>
    <source>
        <strain evidence="2 3">I41</strain>
    </source>
</reference>
<feature type="chain" id="PRO_5021700311" description="Autotransporter-associated beta strand repeat protein" evidence="1">
    <location>
        <begin position="20"/>
        <end position="910"/>
    </location>
</feature>
<organism evidence="2 3">
    <name type="scientific">Lacipirellula limnantheis</name>
    <dbReference type="NCBI Taxonomy" id="2528024"/>
    <lineage>
        <taxon>Bacteria</taxon>
        <taxon>Pseudomonadati</taxon>
        <taxon>Planctomycetota</taxon>
        <taxon>Planctomycetia</taxon>
        <taxon>Pirellulales</taxon>
        <taxon>Lacipirellulaceae</taxon>
        <taxon>Lacipirellula</taxon>
    </lineage>
</organism>
<dbReference type="Proteomes" id="UP000317909">
    <property type="component" value="Chromosome"/>
</dbReference>
<evidence type="ECO:0008006" key="4">
    <source>
        <dbReference type="Google" id="ProtNLM"/>
    </source>
</evidence>
<sequence length="910" mass="90886" precursor="true">MLVVRRVVLVFALISFAGAARGDTWLGGAVTDWFSAVAWSDLLGPPTASENAIFARTVFGVTPVNSSVSLPGNATIVNLTVDIPSSTPYVFTGSNGAVLTATSQMDFLNTDRRASNVTSVSSMRLNTPALFVRHNAVLSLNNATVTTNSIRTTEDGRIEVSSGSSVQTLSYGFDQPSGELRVNSGGELRVAGDTKLVRGLTRVNSGGQLNAASGVDLEYNGAARLEFADSHTVDNFVHLKATGGGDITAGEYIDVGNGAIGSLTVTGAGSTLTAQSNVSDWGASSTGNATVTVSNSGVATVSDLRAGTGDATFVGNVTSGGTLRTMASFLMGGGPLNRTVSLTVDGGTLETAALAKFDNKASLSLINGTVNFNGGATFNAGSLPIWGGGNMNLGANSTLLVDGTDFVKSTTAGFIFSDNTTTRIRNGGNFQTPSYFDLGNATLDMNSSFLTAGTTGGTVSDWGSGASTTATLTNNARATYNSGLRMCVSSGTTNATISGGAQLVANEFLQTGGVAGANVTLNVDGGQVKSDGSLLLERGTTTTISNVGRVEGQNVVLGSSGGTTTTTVTGSSSLLKARGTLFAGRAGTSALNISAGGKAESVGSTIIGELAGASASVTVTGAGSRLDVGSSLTVGAGGTGQLNIDAGGFVPVFGGVTVGSSGTLFLTGGGSLETSVGQSVVNNGALIAASASQIRADVVNAGSLNLSGASVTRGVTLQANSDMTFDGATVGSLTQQAGADLNFELRGASDFNDLSVTGSASLGGDFVVSLGEGFAPTAGMSFPIFTAGSISGSPNFDFSAAPLPSGLGWGIAIGPTSLGLAVISTSIPGDFNFDGFVDGADLLIWQRGGSPSANSPADLALWKANFGGSMTATAATLSVPEPQTWALGALACLALRRSRGNRPTGLPTTC</sequence>